<dbReference type="EMBL" id="JAGRRH010000013">
    <property type="protein sequence ID" value="KAG7361266.1"/>
    <property type="molecule type" value="Genomic_DNA"/>
</dbReference>
<dbReference type="PANTHER" id="PTHR33317">
    <property type="entry name" value="POLYNUCLEOTIDYL TRANSFERASE, RIBONUCLEASE H-LIKE SUPERFAMILY PROTEIN"/>
    <property type="match status" value="1"/>
</dbReference>
<dbReference type="Pfam" id="PF03652">
    <property type="entry name" value="RuvX"/>
    <property type="match status" value="1"/>
</dbReference>
<sequence>MGVTGNETKRHMNPQLHPLTEPIMISQRWTICLLHMFFLLTTASNALTLFHQRIQQSRCGPKEHHRVLTSTSVSSLGGELSRAIEDAAANFVQESCPLLGVKSIGVDYGLVRTGIAVTVGYNPKPLDILVWEPSSTSEKQKERLDDDGEDDSQPPLSRSVRNGNNRRNNDNGKEEQPIPGNTTQIAFQVVEIAKREQASQIVVGLPLHKNGTEAEQTNLTRLFAAELAMVVLQQLGPNIPVYLWDERYTSKEAAARAHSKDPTRFLYGTLDAEAACIILEHFYNDNGKGAELVVVQDKDMVRTCVEQWEQRMKMEEERLLQEETMRNERLQRRKEAIRRDQMMMTMMQQEENDHCTSKKKKKRKRKK</sequence>
<evidence type="ECO:0000256" key="1">
    <source>
        <dbReference type="SAM" id="Coils"/>
    </source>
</evidence>
<dbReference type="SMART" id="SM00732">
    <property type="entry name" value="YqgFc"/>
    <property type="match status" value="1"/>
</dbReference>
<feature type="region of interest" description="Disordered" evidence="2">
    <location>
        <begin position="132"/>
        <end position="181"/>
    </location>
</feature>
<organism evidence="4 5">
    <name type="scientific">Nitzschia inconspicua</name>
    <dbReference type="NCBI Taxonomy" id="303405"/>
    <lineage>
        <taxon>Eukaryota</taxon>
        <taxon>Sar</taxon>
        <taxon>Stramenopiles</taxon>
        <taxon>Ochrophyta</taxon>
        <taxon>Bacillariophyta</taxon>
        <taxon>Bacillariophyceae</taxon>
        <taxon>Bacillariophycidae</taxon>
        <taxon>Bacillariales</taxon>
        <taxon>Bacillariaceae</taxon>
        <taxon>Nitzschia</taxon>
    </lineage>
</organism>
<feature type="region of interest" description="Disordered" evidence="2">
    <location>
        <begin position="347"/>
        <end position="367"/>
    </location>
</feature>
<evidence type="ECO:0000313" key="4">
    <source>
        <dbReference type="EMBL" id="KAG7361266.1"/>
    </source>
</evidence>
<dbReference type="Proteomes" id="UP000693970">
    <property type="component" value="Unassembled WGS sequence"/>
</dbReference>
<comment type="caution">
    <text evidence="4">The sequence shown here is derived from an EMBL/GenBank/DDBJ whole genome shotgun (WGS) entry which is preliminary data.</text>
</comment>
<reference evidence="4" key="2">
    <citation type="submission" date="2021-04" db="EMBL/GenBank/DDBJ databases">
        <authorList>
            <person name="Podell S."/>
        </authorList>
    </citation>
    <scope>NUCLEOTIDE SEQUENCE</scope>
    <source>
        <strain evidence="4">Hildebrandi</strain>
    </source>
</reference>
<dbReference type="GO" id="GO:0000967">
    <property type="term" value="P:rRNA 5'-end processing"/>
    <property type="evidence" value="ECO:0007669"/>
    <property type="project" value="TreeGrafter"/>
</dbReference>
<dbReference type="InterPro" id="IPR006641">
    <property type="entry name" value="YqgF/RNaseH-like_dom"/>
</dbReference>
<reference evidence="4" key="1">
    <citation type="journal article" date="2021" name="Sci. Rep.">
        <title>Diploid genomic architecture of Nitzschia inconspicua, an elite biomass production diatom.</title>
        <authorList>
            <person name="Oliver A."/>
            <person name="Podell S."/>
            <person name="Pinowska A."/>
            <person name="Traller J.C."/>
            <person name="Smith S.R."/>
            <person name="McClure R."/>
            <person name="Beliaev A."/>
            <person name="Bohutskyi P."/>
            <person name="Hill E.A."/>
            <person name="Rabines A."/>
            <person name="Zheng H."/>
            <person name="Allen L.Z."/>
            <person name="Kuo A."/>
            <person name="Grigoriev I.V."/>
            <person name="Allen A.E."/>
            <person name="Hazlebeck D."/>
            <person name="Allen E.E."/>
        </authorList>
    </citation>
    <scope>NUCLEOTIDE SEQUENCE</scope>
    <source>
        <strain evidence="4">Hildebrandi</strain>
    </source>
</reference>
<feature type="coiled-coil region" evidence="1">
    <location>
        <begin position="305"/>
        <end position="340"/>
    </location>
</feature>
<dbReference type="HAMAP" id="MF_00651">
    <property type="entry name" value="Nuclease_YqgF"/>
    <property type="match status" value="1"/>
</dbReference>
<proteinExistence type="inferred from homology"/>
<keyword evidence="1" id="KW-0175">Coiled coil</keyword>
<evidence type="ECO:0000256" key="2">
    <source>
        <dbReference type="SAM" id="MobiDB-lite"/>
    </source>
</evidence>
<dbReference type="NCBIfam" id="TIGR00250">
    <property type="entry name" value="RNAse_H_YqgF"/>
    <property type="match status" value="1"/>
</dbReference>
<dbReference type="PANTHER" id="PTHR33317:SF4">
    <property type="entry name" value="POLYNUCLEOTIDYL TRANSFERASE, RIBONUCLEASE H-LIKE SUPERFAMILY PROTEIN"/>
    <property type="match status" value="1"/>
</dbReference>
<name>A0A9K3LHX3_9STRA</name>
<feature type="compositionally biased region" description="Basic and acidic residues" evidence="2">
    <location>
        <begin position="167"/>
        <end position="176"/>
    </location>
</feature>
<evidence type="ECO:0000259" key="3">
    <source>
        <dbReference type="SMART" id="SM00732"/>
    </source>
</evidence>
<accession>A0A9K3LHX3</accession>
<feature type="compositionally biased region" description="Basic residues" evidence="2">
    <location>
        <begin position="357"/>
        <end position="367"/>
    </location>
</feature>
<protein>
    <submittedName>
        <fullName evidence="4">Holliday junction resolvase</fullName>
    </submittedName>
</protein>
<keyword evidence="5" id="KW-1185">Reference proteome</keyword>
<dbReference type="CDD" id="cd16964">
    <property type="entry name" value="YqgF"/>
    <property type="match status" value="1"/>
</dbReference>
<feature type="domain" description="YqgF/RNase H-like" evidence="3">
    <location>
        <begin position="101"/>
        <end position="253"/>
    </location>
</feature>
<gene>
    <name evidence="4" type="ORF">IV203_036366</name>
</gene>
<dbReference type="InterPro" id="IPR005227">
    <property type="entry name" value="YqgF"/>
</dbReference>
<evidence type="ECO:0000313" key="5">
    <source>
        <dbReference type="Proteomes" id="UP000693970"/>
    </source>
</evidence>
<dbReference type="OrthoDB" id="430851at2759"/>
<dbReference type="AlphaFoldDB" id="A0A9K3LHX3"/>